<accession>A0A6A4WWY1</accession>
<feature type="transmembrane region" description="Helical" evidence="6">
    <location>
        <begin position="77"/>
        <end position="96"/>
    </location>
</feature>
<dbReference type="EMBL" id="VIIS01000376">
    <property type="protein sequence ID" value="KAF0309779.1"/>
    <property type="molecule type" value="Genomic_DNA"/>
</dbReference>
<dbReference type="SUPFAM" id="SSF103473">
    <property type="entry name" value="MFS general substrate transporter"/>
    <property type="match status" value="1"/>
</dbReference>
<feature type="transmembrane region" description="Helical" evidence="6">
    <location>
        <begin position="144"/>
        <end position="166"/>
    </location>
</feature>
<dbReference type="Proteomes" id="UP000440578">
    <property type="component" value="Unassembled WGS sequence"/>
</dbReference>
<keyword evidence="8" id="KW-1185">Reference proteome</keyword>
<feature type="transmembrane region" description="Helical" evidence="6">
    <location>
        <begin position="338"/>
        <end position="360"/>
    </location>
</feature>
<dbReference type="PANTHER" id="PTHR12778:SF9">
    <property type="entry name" value="ACETYL-COENZYME A TRANSPORTER 1"/>
    <property type="match status" value="1"/>
</dbReference>
<organism evidence="7 8">
    <name type="scientific">Amphibalanus amphitrite</name>
    <name type="common">Striped barnacle</name>
    <name type="synonym">Balanus amphitrite</name>
    <dbReference type="NCBI Taxonomy" id="1232801"/>
    <lineage>
        <taxon>Eukaryota</taxon>
        <taxon>Metazoa</taxon>
        <taxon>Ecdysozoa</taxon>
        <taxon>Arthropoda</taxon>
        <taxon>Crustacea</taxon>
        <taxon>Multicrustacea</taxon>
        <taxon>Cirripedia</taxon>
        <taxon>Thoracica</taxon>
        <taxon>Thoracicalcarea</taxon>
        <taxon>Balanomorpha</taxon>
        <taxon>Balanoidea</taxon>
        <taxon>Balanidae</taxon>
        <taxon>Amphibalaninae</taxon>
        <taxon>Amphibalanus</taxon>
    </lineage>
</organism>
<feature type="transmembrane region" description="Helical" evidence="6">
    <location>
        <begin position="105"/>
        <end position="124"/>
    </location>
</feature>
<feature type="transmembrane region" description="Helical" evidence="6">
    <location>
        <begin position="216"/>
        <end position="239"/>
    </location>
</feature>
<dbReference type="Pfam" id="PF13000">
    <property type="entry name" value="Acatn"/>
    <property type="match status" value="3"/>
</dbReference>
<feature type="transmembrane region" description="Helical" evidence="6">
    <location>
        <begin position="308"/>
        <end position="326"/>
    </location>
</feature>
<keyword evidence="4 6" id="KW-0472">Membrane</keyword>
<feature type="transmembrane region" description="Helical" evidence="6">
    <location>
        <begin position="372"/>
        <end position="400"/>
    </location>
</feature>
<dbReference type="OrthoDB" id="6415790at2759"/>
<keyword evidence="3 6" id="KW-1133">Transmembrane helix</keyword>
<feature type="region of interest" description="Disordered" evidence="5">
    <location>
        <begin position="1"/>
        <end position="25"/>
    </location>
</feature>
<protein>
    <submittedName>
        <fullName evidence="7">Acetyl-coenzyme A transporter 1</fullName>
    </submittedName>
</protein>
<evidence type="ECO:0000313" key="8">
    <source>
        <dbReference type="Proteomes" id="UP000440578"/>
    </source>
</evidence>
<dbReference type="InterPro" id="IPR004752">
    <property type="entry name" value="AmpG_permease/AT-1"/>
</dbReference>
<evidence type="ECO:0000256" key="1">
    <source>
        <dbReference type="ARBA" id="ARBA00004141"/>
    </source>
</evidence>
<dbReference type="PANTHER" id="PTHR12778">
    <property type="entry name" value="SOLUTE CARRIER FAMILY 33 ACETYL-COA TRANSPORTER -RELATED"/>
    <property type="match status" value="1"/>
</dbReference>
<feature type="transmembrane region" description="Helical" evidence="6">
    <location>
        <begin position="276"/>
        <end position="296"/>
    </location>
</feature>
<comment type="subcellular location">
    <subcellularLocation>
        <location evidence="1">Membrane</location>
        <topology evidence="1">Multi-pass membrane protein</topology>
    </subcellularLocation>
</comment>
<dbReference type="GO" id="GO:0035348">
    <property type="term" value="P:acetyl-CoA transmembrane transport"/>
    <property type="evidence" value="ECO:0007669"/>
    <property type="project" value="InterPro"/>
</dbReference>
<name>A0A6A4WWY1_AMPAM</name>
<evidence type="ECO:0000256" key="6">
    <source>
        <dbReference type="SAM" id="Phobius"/>
    </source>
</evidence>
<sequence length="510" mass="56053">MRKRVGEDGMAAAPSDAGHDKSDSHGGGGLRGDVANICLLLLLYVLQGIPLGLAAAIPMMLQNRGVTYSQQAEFSFAFWPFSLKLLWAPIVDACYVSRFGRRKSWLVPVQYLIGLFLLVLSSRAESLIGGEHEKPNVAQLTTVFFSLNFLAATQDIAVDGWALTILQKRNVGHASTCNSVGQSAGYFLGFVVFIALESAEFCNKYLRAVPQAQGLVTFSGFMFFWAVVFLLTTTAVALFKHESPLNRDGTRDPELDVRETYSQLVRITSLKPVRTLIAILLTVKIGFSAADAVTGLKLVEAGVPKDRLALMAVPMSPLQVLLPFFISKYTAGPRPMSLFLRAMPWRLLFGLIMAGLVYVTPLFKLEDASFPLSYYGLILAVFVLHQVALYSMFVSVMAFFARISDPAVGGTYMTLLNTVTNLGGNWPATMMLWMVDQLTWKTCPSGLGCSTNADCGEGEAALCTTTLDGYYIESLACACFGFLWLLWGRHRLLRLQSLDLSAWRYRKIGV</sequence>
<feature type="transmembrane region" description="Helical" evidence="6">
    <location>
        <begin position="412"/>
        <end position="435"/>
    </location>
</feature>
<dbReference type="GO" id="GO:0008521">
    <property type="term" value="F:acetyl-CoA transmembrane transporter activity"/>
    <property type="evidence" value="ECO:0007669"/>
    <property type="project" value="InterPro"/>
</dbReference>
<proteinExistence type="predicted"/>
<evidence type="ECO:0000256" key="2">
    <source>
        <dbReference type="ARBA" id="ARBA00022692"/>
    </source>
</evidence>
<reference evidence="7 8" key="1">
    <citation type="submission" date="2019-07" db="EMBL/GenBank/DDBJ databases">
        <title>Draft genome assembly of a fouling barnacle, Amphibalanus amphitrite (Darwin, 1854): The first reference genome for Thecostraca.</title>
        <authorList>
            <person name="Kim W."/>
        </authorList>
    </citation>
    <scope>NUCLEOTIDE SEQUENCE [LARGE SCALE GENOMIC DNA]</scope>
    <source>
        <strain evidence="7">SNU_AA5</strain>
        <tissue evidence="7">Soma without cirri and trophi</tissue>
    </source>
</reference>
<dbReference type="AlphaFoldDB" id="A0A6A4WWY1"/>
<dbReference type="InterPro" id="IPR024371">
    <property type="entry name" value="AcetylCoA_trans_1-like"/>
</dbReference>
<dbReference type="Gene3D" id="1.20.1250.20">
    <property type="entry name" value="MFS general substrate transporter like domains"/>
    <property type="match status" value="1"/>
</dbReference>
<keyword evidence="2 6" id="KW-0812">Transmembrane</keyword>
<evidence type="ECO:0000256" key="4">
    <source>
        <dbReference type="ARBA" id="ARBA00023136"/>
    </source>
</evidence>
<dbReference type="GO" id="GO:0016020">
    <property type="term" value="C:membrane"/>
    <property type="evidence" value="ECO:0007669"/>
    <property type="project" value="UniProtKB-SubCell"/>
</dbReference>
<evidence type="ECO:0000313" key="7">
    <source>
        <dbReference type="EMBL" id="KAF0309779.1"/>
    </source>
</evidence>
<dbReference type="InterPro" id="IPR036259">
    <property type="entry name" value="MFS_trans_sf"/>
</dbReference>
<evidence type="ECO:0000256" key="3">
    <source>
        <dbReference type="ARBA" id="ARBA00022989"/>
    </source>
</evidence>
<comment type="caution">
    <text evidence="7">The sequence shown here is derived from an EMBL/GenBank/DDBJ whole genome shotgun (WGS) entry which is preliminary data.</text>
</comment>
<evidence type="ECO:0000256" key="5">
    <source>
        <dbReference type="SAM" id="MobiDB-lite"/>
    </source>
</evidence>
<feature type="transmembrane region" description="Helical" evidence="6">
    <location>
        <begin position="469"/>
        <end position="487"/>
    </location>
</feature>
<feature type="transmembrane region" description="Helical" evidence="6">
    <location>
        <begin position="178"/>
        <end position="196"/>
    </location>
</feature>
<gene>
    <name evidence="7" type="primary">SLC33A1_0</name>
    <name evidence="7" type="ORF">FJT64_019133</name>
</gene>
<feature type="transmembrane region" description="Helical" evidence="6">
    <location>
        <begin position="34"/>
        <end position="57"/>
    </location>
</feature>